<evidence type="ECO:0000256" key="2">
    <source>
        <dbReference type="SAM" id="Phobius"/>
    </source>
</evidence>
<evidence type="ECO:0000313" key="4">
    <source>
        <dbReference type="Proteomes" id="UP000178168"/>
    </source>
</evidence>
<dbReference type="EMBL" id="MHUZ01000034">
    <property type="protein sequence ID" value="OHA84846.1"/>
    <property type="molecule type" value="Genomic_DNA"/>
</dbReference>
<name>A0A1G2SII2_9BACT</name>
<feature type="transmembrane region" description="Helical" evidence="2">
    <location>
        <begin position="6"/>
        <end position="26"/>
    </location>
</feature>
<dbReference type="AlphaFoldDB" id="A0A1G2SII2"/>
<accession>A0A1G2SII2</accession>
<dbReference type="Proteomes" id="UP000178168">
    <property type="component" value="Unassembled WGS sequence"/>
</dbReference>
<keyword evidence="2" id="KW-0472">Membrane</keyword>
<organism evidence="3 4">
    <name type="scientific">Candidatus Yonathbacteria bacterium RIFOXYD1_FULL_52_36</name>
    <dbReference type="NCBI Taxonomy" id="1802730"/>
    <lineage>
        <taxon>Bacteria</taxon>
        <taxon>Candidatus Yonathiibacteriota</taxon>
    </lineage>
</organism>
<evidence type="ECO:0000256" key="1">
    <source>
        <dbReference type="SAM" id="MobiDB-lite"/>
    </source>
</evidence>
<keyword evidence="2" id="KW-0812">Transmembrane</keyword>
<evidence type="ECO:0008006" key="5">
    <source>
        <dbReference type="Google" id="ProtNLM"/>
    </source>
</evidence>
<proteinExistence type="predicted"/>
<dbReference type="STRING" id="1802730.A2591_00750"/>
<sequence length="197" mass="21761">MRNPFIPIILFILSGATYFAFIAPTWEEVGSIKEQQESAQGTITQGEELKTLVADISEKVKRFEEEDPQGRIGAILPLEIDEILFLNDISALAGNRGLQTKGLMLEAKSDDAPNNEAEPQKKNERATRTVAFSVSATYPQFVDFLREIEQNLVLLEIENIEFAAVSEEAPKSSGSTSKTSSPSAYDYSVILRTISVQ</sequence>
<feature type="region of interest" description="Disordered" evidence="1">
    <location>
        <begin position="107"/>
        <end position="126"/>
    </location>
</feature>
<dbReference type="InterPro" id="IPR014717">
    <property type="entry name" value="Transl_elong_EF1B/ribsomal_bS6"/>
</dbReference>
<evidence type="ECO:0000313" key="3">
    <source>
        <dbReference type="EMBL" id="OHA84846.1"/>
    </source>
</evidence>
<comment type="caution">
    <text evidence="3">The sequence shown here is derived from an EMBL/GenBank/DDBJ whole genome shotgun (WGS) entry which is preliminary data.</text>
</comment>
<reference evidence="3 4" key="1">
    <citation type="journal article" date="2016" name="Nat. Commun.">
        <title>Thousands of microbial genomes shed light on interconnected biogeochemical processes in an aquifer system.</title>
        <authorList>
            <person name="Anantharaman K."/>
            <person name="Brown C.T."/>
            <person name="Hug L.A."/>
            <person name="Sharon I."/>
            <person name="Castelle C.J."/>
            <person name="Probst A.J."/>
            <person name="Thomas B.C."/>
            <person name="Singh A."/>
            <person name="Wilkins M.J."/>
            <person name="Karaoz U."/>
            <person name="Brodie E.L."/>
            <person name="Williams K.H."/>
            <person name="Hubbard S.S."/>
            <person name="Banfield J.F."/>
        </authorList>
    </citation>
    <scope>NUCLEOTIDE SEQUENCE [LARGE SCALE GENOMIC DNA]</scope>
</reference>
<keyword evidence="2" id="KW-1133">Transmembrane helix</keyword>
<protein>
    <recommendedName>
        <fullName evidence="5">Pilus assembly protein PilO</fullName>
    </recommendedName>
</protein>
<gene>
    <name evidence="3" type="ORF">A2591_00750</name>
</gene>
<dbReference type="Gene3D" id="3.30.70.60">
    <property type="match status" value="1"/>
</dbReference>